<gene>
    <name evidence="2" type="ORF">BJX63DRAFT_431626</name>
</gene>
<feature type="region of interest" description="Disordered" evidence="1">
    <location>
        <begin position="1"/>
        <end position="64"/>
    </location>
</feature>
<dbReference type="EMBL" id="JBFXLT010000036">
    <property type="protein sequence ID" value="KAL2813988.1"/>
    <property type="molecule type" value="Genomic_DNA"/>
</dbReference>
<feature type="compositionally biased region" description="Acidic residues" evidence="1">
    <location>
        <begin position="26"/>
        <end position="35"/>
    </location>
</feature>
<name>A0ABR4HGT3_9EURO</name>
<proteinExistence type="predicted"/>
<evidence type="ECO:0000313" key="3">
    <source>
        <dbReference type="Proteomes" id="UP001610334"/>
    </source>
</evidence>
<feature type="compositionally biased region" description="Basic and acidic residues" evidence="1">
    <location>
        <begin position="77"/>
        <end position="90"/>
    </location>
</feature>
<reference evidence="2 3" key="1">
    <citation type="submission" date="2024-07" db="EMBL/GenBank/DDBJ databases">
        <title>Section-level genome sequencing and comparative genomics of Aspergillus sections Usti and Cavernicolus.</title>
        <authorList>
            <consortium name="Lawrence Berkeley National Laboratory"/>
            <person name="Nybo J.L."/>
            <person name="Vesth T.C."/>
            <person name="Theobald S."/>
            <person name="Frisvad J.C."/>
            <person name="Larsen T.O."/>
            <person name="Kjaerboelling I."/>
            <person name="Rothschild-Mancinelli K."/>
            <person name="Lyhne E.K."/>
            <person name="Kogle M.E."/>
            <person name="Barry K."/>
            <person name="Clum A."/>
            <person name="Na H."/>
            <person name="Ledsgaard L."/>
            <person name="Lin J."/>
            <person name="Lipzen A."/>
            <person name="Kuo A."/>
            <person name="Riley R."/>
            <person name="Mondo S."/>
            <person name="Labutti K."/>
            <person name="Haridas S."/>
            <person name="Pangalinan J."/>
            <person name="Salamov A.A."/>
            <person name="Simmons B.A."/>
            <person name="Magnuson J.K."/>
            <person name="Chen J."/>
            <person name="Drula E."/>
            <person name="Henrissat B."/>
            <person name="Wiebenga A."/>
            <person name="Lubbers R.J."/>
            <person name="Gomes A.C."/>
            <person name="Makela M.R."/>
            <person name="Stajich J."/>
            <person name="Grigoriev I.V."/>
            <person name="Mortensen U.H."/>
            <person name="De Vries R.P."/>
            <person name="Baker S.E."/>
            <person name="Andersen M.R."/>
        </authorList>
    </citation>
    <scope>NUCLEOTIDE SEQUENCE [LARGE SCALE GENOMIC DNA]</scope>
    <source>
        <strain evidence="2 3">CBS 588.65</strain>
    </source>
</reference>
<organism evidence="2 3">
    <name type="scientific">Aspergillus granulosus</name>
    <dbReference type="NCBI Taxonomy" id="176169"/>
    <lineage>
        <taxon>Eukaryota</taxon>
        <taxon>Fungi</taxon>
        <taxon>Dikarya</taxon>
        <taxon>Ascomycota</taxon>
        <taxon>Pezizomycotina</taxon>
        <taxon>Eurotiomycetes</taxon>
        <taxon>Eurotiomycetidae</taxon>
        <taxon>Eurotiales</taxon>
        <taxon>Aspergillaceae</taxon>
        <taxon>Aspergillus</taxon>
        <taxon>Aspergillus subgen. Nidulantes</taxon>
    </lineage>
</organism>
<accession>A0ABR4HGT3</accession>
<sequence>MPGMHSVSLGSGPESDSDHDSHTDSDFDAELESELEQNGQYERETTPDENGGDFSGGESEVVGEVKEELDEVTDIYSLDKDGNPGYDKKPRMGGAVCACTEIRSGVEICISPTQTHGTD</sequence>
<feature type="region of interest" description="Disordered" evidence="1">
    <location>
        <begin position="73"/>
        <end position="92"/>
    </location>
</feature>
<dbReference type="Proteomes" id="UP001610334">
    <property type="component" value="Unassembled WGS sequence"/>
</dbReference>
<feature type="compositionally biased region" description="Basic and acidic residues" evidence="1">
    <location>
        <begin position="16"/>
        <end position="25"/>
    </location>
</feature>
<keyword evidence="3" id="KW-1185">Reference proteome</keyword>
<protein>
    <submittedName>
        <fullName evidence="2">Uncharacterized protein</fullName>
    </submittedName>
</protein>
<evidence type="ECO:0000313" key="2">
    <source>
        <dbReference type="EMBL" id="KAL2813988.1"/>
    </source>
</evidence>
<evidence type="ECO:0000256" key="1">
    <source>
        <dbReference type="SAM" id="MobiDB-lite"/>
    </source>
</evidence>
<comment type="caution">
    <text evidence="2">The sequence shown here is derived from an EMBL/GenBank/DDBJ whole genome shotgun (WGS) entry which is preliminary data.</text>
</comment>